<feature type="region of interest" description="Disordered" evidence="1">
    <location>
        <begin position="60"/>
        <end position="198"/>
    </location>
</feature>
<dbReference type="EMBL" id="CM029048">
    <property type="protein sequence ID" value="KAG2576497.1"/>
    <property type="molecule type" value="Genomic_DNA"/>
</dbReference>
<evidence type="ECO:0000313" key="2">
    <source>
        <dbReference type="EMBL" id="KAG2576497.1"/>
    </source>
</evidence>
<evidence type="ECO:0000256" key="1">
    <source>
        <dbReference type="SAM" id="MobiDB-lite"/>
    </source>
</evidence>
<gene>
    <name evidence="2" type="ORF">PVAP13_6NG023600</name>
</gene>
<feature type="compositionally biased region" description="Basic and acidic residues" evidence="1">
    <location>
        <begin position="155"/>
        <end position="165"/>
    </location>
</feature>
<dbReference type="Proteomes" id="UP000823388">
    <property type="component" value="Chromosome 6N"/>
</dbReference>
<name>A0A8T0QTL8_PANVG</name>
<comment type="caution">
    <text evidence="2">The sequence shown here is derived from an EMBL/GenBank/DDBJ whole genome shotgun (WGS) entry which is preliminary data.</text>
</comment>
<evidence type="ECO:0000313" key="3">
    <source>
        <dbReference type="Proteomes" id="UP000823388"/>
    </source>
</evidence>
<proteinExistence type="predicted"/>
<keyword evidence="3" id="KW-1185">Reference proteome</keyword>
<protein>
    <submittedName>
        <fullName evidence="2">Uncharacterized protein</fullName>
    </submittedName>
</protein>
<reference evidence="2" key="1">
    <citation type="submission" date="2020-05" db="EMBL/GenBank/DDBJ databases">
        <title>WGS assembly of Panicum virgatum.</title>
        <authorList>
            <person name="Lovell J.T."/>
            <person name="Jenkins J."/>
            <person name="Shu S."/>
            <person name="Juenger T.E."/>
            <person name="Schmutz J."/>
        </authorList>
    </citation>
    <scope>NUCLEOTIDE SEQUENCE</scope>
    <source>
        <strain evidence="2">AP13</strain>
    </source>
</reference>
<organism evidence="2 3">
    <name type="scientific">Panicum virgatum</name>
    <name type="common">Blackwell switchgrass</name>
    <dbReference type="NCBI Taxonomy" id="38727"/>
    <lineage>
        <taxon>Eukaryota</taxon>
        <taxon>Viridiplantae</taxon>
        <taxon>Streptophyta</taxon>
        <taxon>Embryophyta</taxon>
        <taxon>Tracheophyta</taxon>
        <taxon>Spermatophyta</taxon>
        <taxon>Magnoliopsida</taxon>
        <taxon>Liliopsida</taxon>
        <taxon>Poales</taxon>
        <taxon>Poaceae</taxon>
        <taxon>PACMAD clade</taxon>
        <taxon>Panicoideae</taxon>
        <taxon>Panicodae</taxon>
        <taxon>Paniceae</taxon>
        <taxon>Panicinae</taxon>
        <taxon>Panicum</taxon>
        <taxon>Panicum sect. Hiantes</taxon>
    </lineage>
</organism>
<accession>A0A8T0QTL8</accession>
<sequence length="198" mass="21334">MLLVHIAFLLPQTFPTYRARIPLPNQKNHTKWISTESLTPTASAPLAPLRNLLRRINIRRPDANRSSNPTHPAPSSPSKFIRSPHLDAPPATGNRRAQAPKPTPHAAGTEQRVSAIRGGPDLPGARSPPIRRETPRGAPNPRRIARNLRGIGRPGGEEAARRADWVGKAARGRGGEEREGGEEGGGVVVFGLGERGTD</sequence>
<dbReference type="AlphaFoldDB" id="A0A8T0QTL8"/>